<keyword evidence="2" id="KW-0479">Metal-binding</keyword>
<dbReference type="Pfam" id="PF01485">
    <property type="entry name" value="IBR"/>
    <property type="match status" value="1"/>
</dbReference>
<dbReference type="GO" id="GO:0016740">
    <property type="term" value="F:transferase activity"/>
    <property type="evidence" value="ECO:0007669"/>
    <property type="project" value="UniProtKB-KW"/>
</dbReference>
<evidence type="ECO:0000259" key="8">
    <source>
        <dbReference type="PROSITE" id="PS51873"/>
    </source>
</evidence>
<feature type="region of interest" description="Disordered" evidence="7">
    <location>
        <begin position="297"/>
        <end position="437"/>
    </location>
</feature>
<dbReference type="SUPFAM" id="SSF57850">
    <property type="entry name" value="RING/U-box"/>
    <property type="match status" value="1"/>
</dbReference>
<evidence type="ECO:0000313" key="9">
    <source>
        <dbReference type="EMBL" id="KAF2256731.1"/>
    </source>
</evidence>
<dbReference type="InterPro" id="IPR044066">
    <property type="entry name" value="TRIAD_supradom"/>
</dbReference>
<dbReference type="OrthoDB" id="10009520at2759"/>
<evidence type="ECO:0000256" key="1">
    <source>
        <dbReference type="ARBA" id="ARBA00022679"/>
    </source>
</evidence>
<reference evidence="9" key="1">
    <citation type="journal article" date="2020" name="Stud. Mycol.">
        <title>101 Dothideomycetes genomes: a test case for predicting lifestyles and emergence of pathogens.</title>
        <authorList>
            <person name="Haridas S."/>
            <person name="Albert R."/>
            <person name="Binder M."/>
            <person name="Bloem J."/>
            <person name="Labutti K."/>
            <person name="Salamov A."/>
            <person name="Andreopoulos B."/>
            <person name="Baker S."/>
            <person name="Barry K."/>
            <person name="Bills G."/>
            <person name="Bluhm B."/>
            <person name="Cannon C."/>
            <person name="Castanera R."/>
            <person name="Culley D."/>
            <person name="Daum C."/>
            <person name="Ezra D."/>
            <person name="Gonzalez J."/>
            <person name="Henrissat B."/>
            <person name="Kuo A."/>
            <person name="Liang C."/>
            <person name="Lipzen A."/>
            <person name="Lutzoni F."/>
            <person name="Magnuson J."/>
            <person name="Mondo S."/>
            <person name="Nolan M."/>
            <person name="Ohm R."/>
            <person name="Pangilinan J."/>
            <person name="Park H.-J."/>
            <person name="Ramirez L."/>
            <person name="Alfaro M."/>
            <person name="Sun H."/>
            <person name="Tritt A."/>
            <person name="Yoshinaga Y."/>
            <person name="Zwiers L.-H."/>
            <person name="Turgeon B."/>
            <person name="Goodwin S."/>
            <person name="Spatafora J."/>
            <person name="Crous P."/>
            <person name="Grigoriev I."/>
        </authorList>
    </citation>
    <scope>NUCLEOTIDE SEQUENCE</scope>
    <source>
        <strain evidence="9">CBS 122368</strain>
    </source>
</reference>
<keyword evidence="1" id="KW-0808">Transferase</keyword>
<keyword evidence="10" id="KW-1185">Reference proteome</keyword>
<feature type="compositionally biased region" description="Acidic residues" evidence="7">
    <location>
        <begin position="312"/>
        <end position="372"/>
    </location>
</feature>
<dbReference type="GeneID" id="54585866"/>
<feature type="compositionally biased region" description="Polar residues" evidence="7">
    <location>
        <begin position="464"/>
        <end position="475"/>
    </location>
</feature>
<protein>
    <recommendedName>
        <fullName evidence="8">RING-type domain-containing protein</fullName>
    </recommendedName>
</protein>
<feature type="region of interest" description="Disordered" evidence="7">
    <location>
        <begin position="449"/>
        <end position="519"/>
    </location>
</feature>
<feature type="compositionally biased region" description="Acidic residues" evidence="7">
    <location>
        <begin position="242"/>
        <end position="258"/>
    </location>
</feature>
<keyword evidence="5" id="KW-0833">Ubl conjugation pathway</keyword>
<organism evidence="9 10">
    <name type="scientific">Trematosphaeria pertusa</name>
    <dbReference type="NCBI Taxonomy" id="390896"/>
    <lineage>
        <taxon>Eukaryota</taxon>
        <taxon>Fungi</taxon>
        <taxon>Dikarya</taxon>
        <taxon>Ascomycota</taxon>
        <taxon>Pezizomycotina</taxon>
        <taxon>Dothideomycetes</taxon>
        <taxon>Pleosporomycetidae</taxon>
        <taxon>Pleosporales</taxon>
        <taxon>Massarineae</taxon>
        <taxon>Trematosphaeriaceae</taxon>
        <taxon>Trematosphaeria</taxon>
    </lineage>
</organism>
<dbReference type="Proteomes" id="UP000800094">
    <property type="component" value="Unassembled WGS sequence"/>
</dbReference>
<evidence type="ECO:0000256" key="6">
    <source>
        <dbReference type="ARBA" id="ARBA00022833"/>
    </source>
</evidence>
<dbReference type="InterPro" id="IPR002867">
    <property type="entry name" value="IBR_dom"/>
</dbReference>
<feature type="domain" description="RING-type" evidence="8">
    <location>
        <begin position="1"/>
        <end position="213"/>
    </location>
</feature>
<evidence type="ECO:0000256" key="5">
    <source>
        <dbReference type="ARBA" id="ARBA00022786"/>
    </source>
</evidence>
<proteinExistence type="predicted"/>
<keyword evidence="6" id="KW-0862">Zinc</keyword>
<feature type="region of interest" description="Disordered" evidence="7">
    <location>
        <begin position="239"/>
        <end position="258"/>
    </location>
</feature>
<gene>
    <name evidence="9" type="ORF">BU26DRAFT_558173</name>
</gene>
<dbReference type="CDD" id="cd22584">
    <property type="entry name" value="Rcat_RBR_unk"/>
    <property type="match status" value="1"/>
</dbReference>
<evidence type="ECO:0000313" key="10">
    <source>
        <dbReference type="Proteomes" id="UP000800094"/>
    </source>
</evidence>
<evidence type="ECO:0000256" key="4">
    <source>
        <dbReference type="ARBA" id="ARBA00022771"/>
    </source>
</evidence>
<dbReference type="PROSITE" id="PS51873">
    <property type="entry name" value="TRIAD"/>
    <property type="match status" value="1"/>
</dbReference>
<evidence type="ECO:0000256" key="2">
    <source>
        <dbReference type="ARBA" id="ARBA00022723"/>
    </source>
</evidence>
<dbReference type="GO" id="GO:0008270">
    <property type="term" value="F:zinc ion binding"/>
    <property type="evidence" value="ECO:0007669"/>
    <property type="project" value="UniProtKB-KW"/>
</dbReference>
<sequence length="519" mass="58536">MVNSCVICGEEEGEETLLLRLPCDRHYVCREDVGDFFVRATESESLYPPQCCGQILMLDEWMDHVPFEVQWAFQAKEQGEYAVLPKFRVYCADASCAQFLSPANHITDSGTKITYAICEADGCCKITCVSCKLLLDNGLQAHKCEITEIEKKFKQTVEEKGYQECFVCGRTVELAEACNHITCECGNSFCYICGKDWPGIHGCPQYGPAHYDEEGYNQDGFHKETGLNREGLTRRQQWIQDQGEEAEEESDEEDEDEDVLQHVDNDRRAMINNLPPDVRAETLMMLRIELFQTQGITFNQPQPGGHGQAHPDDEEEDEDDEEQEEQNDEEDEEQDDEEDEEQDDEEDEGEDEEEYEAEDEDPEADGDGDNQGETDTVGEPFPRPEDPLADEADRDDEDMEAGQGADEDDADHFIDEAPLVEERFADDQFDDDGFNSDIGEEYDRMYARMGRSNNGSLNVPLVPNNASSETDSNDAQPPTPQPTTLPGDPMDLSESKIDDDSTEGPVYGPHSAWDDEGEL</sequence>
<feature type="compositionally biased region" description="Acidic residues" evidence="7">
    <location>
        <begin position="427"/>
        <end position="437"/>
    </location>
</feature>
<keyword evidence="4" id="KW-0863">Zinc-finger</keyword>
<keyword evidence="3" id="KW-0677">Repeat</keyword>
<feature type="compositionally biased region" description="Acidic residues" evidence="7">
    <location>
        <begin position="387"/>
        <end position="410"/>
    </location>
</feature>
<dbReference type="EMBL" id="ML987189">
    <property type="protein sequence ID" value="KAF2256731.1"/>
    <property type="molecule type" value="Genomic_DNA"/>
</dbReference>
<dbReference type="RefSeq" id="XP_033691735.1">
    <property type="nucleotide sequence ID" value="XM_033832536.1"/>
</dbReference>
<evidence type="ECO:0000256" key="3">
    <source>
        <dbReference type="ARBA" id="ARBA00022737"/>
    </source>
</evidence>
<accession>A0A6A6J2W5</accession>
<feature type="compositionally biased region" description="Basic and acidic residues" evidence="7">
    <location>
        <begin position="411"/>
        <end position="426"/>
    </location>
</feature>
<name>A0A6A6J2W5_9PLEO</name>
<dbReference type="Gene3D" id="1.20.120.1750">
    <property type="match status" value="1"/>
</dbReference>
<evidence type="ECO:0000256" key="7">
    <source>
        <dbReference type="SAM" id="MobiDB-lite"/>
    </source>
</evidence>
<dbReference type="AlphaFoldDB" id="A0A6A6J2W5"/>